<feature type="transmembrane region" description="Helical" evidence="1">
    <location>
        <begin position="196"/>
        <end position="218"/>
    </location>
</feature>
<name>A0A507DGT9_9FUNG</name>
<keyword evidence="3" id="KW-1185">Reference proteome</keyword>
<feature type="transmembrane region" description="Helical" evidence="1">
    <location>
        <begin position="145"/>
        <end position="163"/>
    </location>
</feature>
<evidence type="ECO:0000313" key="2">
    <source>
        <dbReference type="EMBL" id="TPX50892.1"/>
    </source>
</evidence>
<feature type="transmembrane region" description="Helical" evidence="1">
    <location>
        <begin position="83"/>
        <end position="105"/>
    </location>
</feature>
<evidence type="ECO:0000256" key="1">
    <source>
        <dbReference type="SAM" id="Phobius"/>
    </source>
</evidence>
<keyword evidence="1" id="KW-0812">Transmembrane</keyword>
<dbReference type="EMBL" id="QEAP01001148">
    <property type="protein sequence ID" value="TPX50892.1"/>
    <property type="molecule type" value="Genomic_DNA"/>
</dbReference>
<feature type="transmembrane region" description="Helical" evidence="1">
    <location>
        <begin position="230"/>
        <end position="248"/>
    </location>
</feature>
<dbReference type="Proteomes" id="UP000320333">
    <property type="component" value="Unassembled WGS sequence"/>
</dbReference>
<proteinExistence type="predicted"/>
<feature type="transmembrane region" description="Helical" evidence="1">
    <location>
        <begin position="111"/>
        <end position="133"/>
    </location>
</feature>
<dbReference type="OrthoDB" id="2122814at2759"/>
<accession>A0A507DGT9</accession>
<comment type="caution">
    <text evidence="2">The sequence shown here is derived from an EMBL/GenBank/DDBJ whole genome shotgun (WGS) entry which is preliminary data.</text>
</comment>
<feature type="transmembrane region" description="Helical" evidence="1">
    <location>
        <begin position="46"/>
        <end position="71"/>
    </location>
</feature>
<organism evidence="2 3">
    <name type="scientific">Chytriomyces confervae</name>
    <dbReference type="NCBI Taxonomy" id="246404"/>
    <lineage>
        <taxon>Eukaryota</taxon>
        <taxon>Fungi</taxon>
        <taxon>Fungi incertae sedis</taxon>
        <taxon>Chytridiomycota</taxon>
        <taxon>Chytridiomycota incertae sedis</taxon>
        <taxon>Chytridiomycetes</taxon>
        <taxon>Chytridiales</taxon>
        <taxon>Chytriomycetaceae</taxon>
        <taxon>Chytriomyces</taxon>
    </lineage>
</organism>
<reference evidence="2 3" key="1">
    <citation type="journal article" date="2019" name="Sci. Rep.">
        <title>Comparative genomics of chytrid fungi reveal insights into the obligate biotrophic and pathogenic lifestyle of Synchytrium endobioticum.</title>
        <authorList>
            <person name="van de Vossenberg B.T.L.H."/>
            <person name="Warris S."/>
            <person name="Nguyen H.D.T."/>
            <person name="van Gent-Pelzer M.P.E."/>
            <person name="Joly D.L."/>
            <person name="van de Geest H.C."/>
            <person name="Bonants P.J.M."/>
            <person name="Smith D.S."/>
            <person name="Levesque C.A."/>
            <person name="van der Lee T.A.J."/>
        </authorList>
    </citation>
    <scope>NUCLEOTIDE SEQUENCE [LARGE SCALE GENOMIC DNA]</scope>
    <source>
        <strain evidence="2 3">CBS 675.73</strain>
    </source>
</reference>
<evidence type="ECO:0008006" key="4">
    <source>
        <dbReference type="Google" id="ProtNLM"/>
    </source>
</evidence>
<evidence type="ECO:0000313" key="3">
    <source>
        <dbReference type="Proteomes" id="UP000320333"/>
    </source>
</evidence>
<sequence>MTRLASFSNSNSSNGAYCNGNSSSNHSLEPDIGGGGGSGLSMPQCALLSIIVGLVIEISFTGIITITLRVLRKESRNFWKMACLMVFFNVWCIVYMVFFTLSYFAVEENCVLINSSSNVSAHLFCVSYDAFMLFKTYAVCKRNKIVLACIVLLLANRAVWSIWDIAKSTGVYDAETDVCAYYQYPLSGFGYNTADLIIDAFCTIVSIVANWAYLFTSFGQLGEVIAKENILRSILILAVNSFILYVNLRVEDLMTILMAYMIQSYTYTRAVNAELFWVEERRSAMQHSADAGTGCERK</sequence>
<keyword evidence="1" id="KW-0472">Membrane</keyword>
<gene>
    <name evidence="2" type="ORF">CcCBS67573_g10064</name>
</gene>
<keyword evidence="1" id="KW-1133">Transmembrane helix</keyword>
<protein>
    <recommendedName>
        <fullName evidence="4">G-protein coupled receptors family 1 profile domain-containing protein</fullName>
    </recommendedName>
</protein>
<dbReference type="AlphaFoldDB" id="A0A507DGT9"/>